<organism evidence="2 3">
    <name type="scientific">Protopolystoma xenopodis</name>
    <dbReference type="NCBI Taxonomy" id="117903"/>
    <lineage>
        <taxon>Eukaryota</taxon>
        <taxon>Metazoa</taxon>
        <taxon>Spiralia</taxon>
        <taxon>Lophotrochozoa</taxon>
        <taxon>Platyhelminthes</taxon>
        <taxon>Monogenea</taxon>
        <taxon>Polyopisthocotylea</taxon>
        <taxon>Polystomatidea</taxon>
        <taxon>Polystomatidae</taxon>
        <taxon>Protopolystoma</taxon>
    </lineage>
</organism>
<sequence>MLFLSLTPHIRLLHSFCLSSTLSPSLPFIPTIHSSFSPSFSLVPFLFPFPFSSLFSHSVLQDGGTAGGSRSGGLKDCQSQGVAGVRLVSGQGTGSGPSGGAVVAAGGSGGGAGSSAGAGVGGIWGKPAIPTSGVGVVLTGRPNRQRAAHSCLISPADVAERVARRFPPELASLDEQKRCWCVYGRAGYVDSIIRLTAHTICVHAGNQYTQPGLREAVINRFWKPRPGSAITLAQRRMVIATTRFASTRASFCGGHAAKHFMPPKGGQKSLDNLVHSARDDSRVLHSARQPQDLGSEQALAFFLTHFLDVFEDIVTRYEKRFNPLSPGLGGLTGTGLAYKPSDGSRSRRRQFAPEEVNSLDETSLSFSEVDILLPTGMQGSSPRGRSSMCDADLQSLTALTEASRGGGGGRNSVTRQFDNEAEDEAAQMELYRRGGRKRLSIVNQPLQLTGVMATTAGLSVSETVGGSHRNFDSDDTTHPHQMRRLSASSIRQTTGRLSLGEPASPLSSVIRIGSAISSPGLTSVRGTTRSSSQEGLSGSAPFMIGPGRGSCRLHRSSLSGQPASSMTRGHPAGKTKGRQKNIFDMYAPGLIRTSSNVSPSWHREEGEKAWKQIGDEGRGV</sequence>
<accession>A0A3S5AX16</accession>
<name>A0A3S5AX16_9PLAT</name>
<feature type="region of interest" description="Disordered" evidence="1">
    <location>
        <begin position="521"/>
        <end position="579"/>
    </location>
</feature>
<gene>
    <name evidence="2" type="ORF">PXEA_LOCUS33265</name>
</gene>
<feature type="compositionally biased region" description="Polar residues" evidence="1">
    <location>
        <begin position="556"/>
        <end position="567"/>
    </location>
</feature>
<evidence type="ECO:0000313" key="3">
    <source>
        <dbReference type="Proteomes" id="UP000784294"/>
    </source>
</evidence>
<dbReference type="Proteomes" id="UP000784294">
    <property type="component" value="Unassembled WGS sequence"/>
</dbReference>
<feature type="compositionally biased region" description="Polar residues" evidence="1">
    <location>
        <begin position="521"/>
        <end position="536"/>
    </location>
</feature>
<dbReference type="EMBL" id="CAAALY010262673">
    <property type="protein sequence ID" value="VEL39825.1"/>
    <property type="molecule type" value="Genomic_DNA"/>
</dbReference>
<protein>
    <submittedName>
        <fullName evidence="2">Uncharacterized protein</fullName>
    </submittedName>
</protein>
<feature type="region of interest" description="Disordered" evidence="1">
    <location>
        <begin position="332"/>
        <end position="359"/>
    </location>
</feature>
<evidence type="ECO:0000313" key="2">
    <source>
        <dbReference type="EMBL" id="VEL39825.1"/>
    </source>
</evidence>
<reference evidence="2" key="1">
    <citation type="submission" date="2018-11" db="EMBL/GenBank/DDBJ databases">
        <authorList>
            <consortium name="Pathogen Informatics"/>
        </authorList>
    </citation>
    <scope>NUCLEOTIDE SEQUENCE</scope>
</reference>
<comment type="caution">
    <text evidence="2">The sequence shown here is derived from an EMBL/GenBank/DDBJ whole genome shotgun (WGS) entry which is preliminary data.</text>
</comment>
<feature type="compositionally biased region" description="Basic and acidic residues" evidence="1">
    <location>
        <begin position="601"/>
        <end position="620"/>
    </location>
</feature>
<dbReference type="AlphaFoldDB" id="A0A3S5AX16"/>
<proteinExistence type="predicted"/>
<evidence type="ECO:0000256" key="1">
    <source>
        <dbReference type="SAM" id="MobiDB-lite"/>
    </source>
</evidence>
<feature type="region of interest" description="Disordered" evidence="1">
    <location>
        <begin position="596"/>
        <end position="620"/>
    </location>
</feature>
<keyword evidence="3" id="KW-1185">Reference proteome</keyword>